<comment type="caution">
    <text evidence="1">The sequence shown here is derived from an EMBL/GenBank/DDBJ whole genome shotgun (WGS) entry which is preliminary data.</text>
</comment>
<reference evidence="1" key="1">
    <citation type="journal article" date="2023" name="Mol. Biol. Evol.">
        <title>Third-Generation Sequencing Reveals the Adaptive Role of the Epigenome in Three Deep-Sea Polychaetes.</title>
        <authorList>
            <person name="Perez M."/>
            <person name="Aroh O."/>
            <person name="Sun Y."/>
            <person name="Lan Y."/>
            <person name="Juniper S.K."/>
            <person name="Young C.R."/>
            <person name="Angers B."/>
            <person name="Qian P.Y."/>
        </authorList>
    </citation>
    <scope>NUCLEOTIDE SEQUENCE</scope>
    <source>
        <strain evidence="1">P08H-3</strain>
    </source>
</reference>
<name>A0AAD9J7J3_9ANNE</name>
<sequence length="93" mass="10696">MNEKRREPNLMVSEENECNKCYTEGKENDTEPTELELKGQRCTGQEISDMLKVADIDGDRRIFSPYSTMDSHFSIVTSDRNEGHFVKMSSSIQ</sequence>
<gene>
    <name evidence="1" type="ORF">LSH36_516g00020</name>
</gene>
<evidence type="ECO:0000313" key="2">
    <source>
        <dbReference type="Proteomes" id="UP001208570"/>
    </source>
</evidence>
<keyword evidence="2" id="KW-1185">Reference proteome</keyword>
<proteinExistence type="predicted"/>
<accession>A0AAD9J7J3</accession>
<protein>
    <submittedName>
        <fullName evidence="1">Uncharacterized protein</fullName>
    </submittedName>
</protein>
<dbReference type="Proteomes" id="UP001208570">
    <property type="component" value="Unassembled WGS sequence"/>
</dbReference>
<dbReference type="EMBL" id="JAODUP010000516">
    <property type="protein sequence ID" value="KAK2148092.1"/>
    <property type="molecule type" value="Genomic_DNA"/>
</dbReference>
<organism evidence="1 2">
    <name type="scientific">Paralvinella palmiformis</name>
    <dbReference type="NCBI Taxonomy" id="53620"/>
    <lineage>
        <taxon>Eukaryota</taxon>
        <taxon>Metazoa</taxon>
        <taxon>Spiralia</taxon>
        <taxon>Lophotrochozoa</taxon>
        <taxon>Annelida</taxon>
        <taxon>Polychaeta</taxon>
        <taxon>Sedentaria</taxon>
        <taxon>Canalipalpata</taxon>
        <taxon>Terebellida</taxon>
        <taxon>Terebelliformia</taxon>
        <taxon>Alvinellidae</taxon>
        <taxon>Paralvinella</taxon>
    </lineage>
</organism>
<evidence type="ECO:0000313" key="1">
    <source>
        <dbReference type="EMBL" id="KAK2148092.1"/>
    </source>
</evidence>
<dbReference type="AlphaFoldDB" id="A0AAD9J7J3"/>